<dbReference type="AlphaFoldDB" id="A0A920CMZ5"/>
<evidence type="ECO:0000313" key="4">
    <source>
        <dbReference type="Proteomes" id="UP000678895"/>
    </source>
</evidence>
<evidence type="ECO:0000256" key="1">
    <source>
        <dbReference type="SAM" id="Coils"/>
    </source>
</evidence>
<evidence type="ECO:0000256" key="2">
    <source>
        <dbReference type="SAM" id="MobiDB-lite"/>
    </source>
</evidence>
<dbReference type="Proteomes" id="UP000678895">
    <property type="component" value="Unassembled WGS sequence"/>
</dbReference>
<organism evidence="3 4">
    <name type="scientific">Paenibacillus apis</name>
    <dbReference type="NCBI Taxonomy" id="1792174"/>
    <lineage>
        <taxon>Bacteria</taxon>
        <taxon>Bacillati</taxon>
        <taxon>Bacillota</taxon>
        <taxon>Bacilli</taxon>
        <taxon>Bacillales</taxon>
        <taxon>Paenibacillaceae</taxon>
        <taxon>Paenibacillus</taxon>
    </lineage>
</organism>
<sequence>MYWKESSENKLIVNASEQEEFQQILLEDNDLLLLDVEDITAEAVEQHEELGETGDVSANSGTQVQNNKNAQGSQTSTNQSTPSLALPSAQSTTKPDDSSTTKPDDSSTTKPDDSSTTKPDGSSTTDVASPSVVQLDSTANLIEKYEQDFTQLQEKCRKDMRAALSDAENSMQQLDKSDPRNVIAWRDQLNAELSKAESTCDDSFQRIVQNAENDAVSADVIEGWSQKYDDLKAKLQEESEAKLQQLMGG</sequence>
<feature type="region of interest" description="Disordered" evidence="2">
    <location>
        <begin position="44"/>
        <end position="134"/>
    </location>
</feature>
<feature type="compositionally biased region" description="Polar residues" evidence="2">
    <location>
        <begin position="121"/>
        <end position="134"/>
    </location>
</feature>
<protein>
    <submittedName>
        <fullName evidence="3">Uncharacterized protein</fullName>
    </submittedName>
</protein>
<comment type="caution">
    <text evidence="3">The sequence shown here is derived from an EMBL/GenBank/DDBJ whole genome shotgun (WGS) entry which is preliminary data.</text>
</comment>
<dbReference type="EMBL" id="BORS01000007">
    <property type="protein sequence ID" value="GIO42627.1"/>
    <property type="molecule type" value="Genomic_DNA"/>
</dbReference>
<gene>
    <name evidence="3" type="ORF">J41TS4_23850</name>
</gene>
<keyword evidence="4" id="KW-1185">Reference proteome</keyword>
<name>A0A920CMZ5_9BACL</name>
<proteinExistence type="predicted"/>
<feature type="compositionally biased region" description="Polar residues" evidence="2">
    <location>
        <begin position="56"/>
        <end position="83"/>
    </location>
</feature>
<accession>A0A920CMZ5</accession>
<keyword evidence="1" id="KW-0175">Coiled coil</keyword>
<reference evidence="3" key="1">
    <citation type="submission" date="2021-03" db="EMBL/GenBank/DDBJ databases">
        <title>Antimicrobial resistance genes in bacteria isolated from Japanese honey, and their potential for conferring macrolide and lincosamide resistance in the American foulbrood pathogen Paenibacillus larvae.</title>
        <authorList>
            <person name="Okamoto M."/>
            <person name="Kumagai M."/>
            <person name="Kanamori H."/>
            <person name="Takamatsu D."/>
        </authorList>
    </citation>
    <scope>NUCLEOTIDE SEQUENCE</scope>
    <source>
        <strain evidence="3">J41TS4</strain>
    </source>
</reference>
<evidence type="ECO:0000313" key="3">
    <source>
        <dbReference type="EMBL" id="GIO42627.1"/>
    </source>
</evidence>
<feature type="coiled-coil region" evidence="1">
    <location>
        <begin position="135"/>
        <end position="241"/>
    </location>
</feature>
<feature type="compositionally biased region" description="Basic and acidic residues" evidence="2">
    <location>
        <begin position="94"/>
        <end position="115"/>
    </location>
</feature>